<dbReference type="RefSeq" id="WP_275117909.1">
    <property type="nucleotide sequence ID" value="NZ_JAOTPO010000004.1"/>
</dbReference>
<name>A0ABT5VCW9_9BACI</name>
<keyword evidence="3" id="KW-1185">Reference proteome</keyword>
<sequence length="148" mass="16663">MKHARPLLIKFLVTTLLLFFVLTLGVSVPIGYVMIISITYTLFSYYVIDLRALPRINNLLTSLIDTAVAFIIIFLVTWTFSPVPLLGSSIISAIGIGAGEWFFHKYLGMYVFIGELEDTAVIPTHPNLQTEIAEEEDIHSLKENEEDK</sequence>
<reference evidence="2" key="1">
    <citation type="submission" date="2024-05" db="EMBL/GenBank/DDBJ databases">
        <title>Alkalihalobacillus sp. strain MEB203 novel alkaliphilic bacterium from Lonar Lake, India.</title>
        <authorList>
            <person name="Joshi A."/>
            <person name="Thite S."/>
            <person name="Mengade P."/>
        </authorList>
    </citation>
    <scope>NUCLEOTIDE SEQUENCE</scope>
    <source>
        <strain evidence="2">MEB 203</strain>
    </source>
</reference>
<organism evidence="2 3">
    <name type="scientific">Alkalihalobacterium chitinilyticum</name>
    <dbReference type="NCBI Taxonomy" id="2980103"/>
    <lineage>
        <taxon>Bacteria</taxon>
        <taxon>Bacillati</taxon>
        <taxon>Bacillota</taxon>
        <taxon>Bacilli</taxon>
        <taxon>Bacillales</taxon>
        <taxon>Bacillaceae</taxon>
        <taxon>Alkalihalobacterium</taxon>
    </lineage>
</organism>
<dbReference type="InterPro" id="IPR019649">
    <property type="entry name" value="DUF2512"/>
</dbReference>
<keyword evidence="1" id="KW-0472">Membrane</keyword>
<evidence type="ECO:0000313" key="3">
    <source>
        <dbReference type="Proteomes" id="UP001148125"/>
    </source>
</evidence>
<evidence type="ECO:0000256" key="1">
    <source>
        <dbReference type="SAM" id="Phobius"/>
    </source>
</evidence>
<keyword evidence="1" id="KW-0812">Transmembrane</keyword>
<comment type="caution">
    <text evidence="2">The sequence shown here is derived from an EMBL/GenBank/DDBJ whole genome shotgun (WGS) entry which is preliminary data.</text>
</comment>
<feature type="transmembrane region" description="Helical" evidence="1">
    <location>
        <begin position="7"/>
        <end position="24"/>
    </location>
</feature>
<dbReference type="EMBL" id="JAOTPO010000004">
    <property type="protein sequence ID" value="MDE5413289.1"/>
    <property type="molecule type" value="Genomic_DNA"/>
</dbReference>
<protein>
    <submittedName>
        <fullName evidence="2">YndM family protein</fullName>
    </submittedName>
</protein>
<evidence type="ECO:0000313" key="2">
    <source>
        <dbReference type="EMBL" id="MDE5413289.1"/>
    </source>
</evidence>
<dbReference type="Proteomes" id="UP001148125">
    <property type="component" value="Unassembled WGS sequence"/>
</dbReference>
<gene>
    <name evidence="2" type="ORF">N7Z68_07810</name>
</gene>
<feature type="transmembrane region" description="Helical" evidence="1">
    <location>
        <begin position="30"/>
        <end position="48"/>
    </location>
</feature>
<proteinExistence type="predicted"/>
<dbReference type="Pfam" id="PF10710">
    <property type="entry name" value="DUF2512"/>
    <property type="match status" value="1"/>
</dbReference>
<accession>A0ABT5VCW9</accession>
<keyword evidence="1" id="KW-1133">Transmembrane helix</keyword>
<feature type="transmembrane region" description="Helical" evidence="1">
    <location>
        <begin position="60"/>
        <end position="80"/>
    </location>
</feature>
<feature type="transmembrane region" description="Helical" evidence="1">
    <location>
        <begin position="86"/>
        <end position="103"/>
    </location>
</feature>